<feature type="compositionally biased region" description="Basic and acidic residues" evidence="1">
    <location>
        <begin position="43"/>
        <end position="53"/>
    </location>
</feature>
<dbReference type="EMBL" id="SZYD01000008">
    <property type="protein sequence ID" value="KAD5508345.1"/>
    <property type="molecule type" value="Genomic_DNA"/>
</dbReference>
<feature type="compositionally biased region" description="Basic and acidic residues" evidence="1">
    <location>
        <begin position="1"/>
        <end position="12"/>
    </location>
</feature>
<protein>
    <submittedName>
        <fullName evidence="2">Uncharacterized protein</fullName>
    </submittedName>
</protein>
<dbReference type="Proteomes" id="UP000326396">
    <property type="component" value="Linkage Group LG16"/>
</dbReference>
<feature type="compositionally biased region" description="Basic residues" evidence="1">
    <location>
        <begin position="13"/>
        <end position="22"/>
    </location>
</feature>
<reference evidence="2 3" key="1">
    <citation type="submission" date="2019-05" db="EMBL/GenBank/DDBJ databases">
        <title>Mikania micrantha, genome provides insights into the molecular mechanism of rapid growth.</title>
        <authorList>
            <person name="Liu B."/>
        </authorList>
    </citation>
    <scope>NUCLEOTIDE SEQUENCE [LARGE SCALE GENOMIC DNA]</scope>
    <source>
        <strain evidence="2">NLD-2019</strain>
        <tissue evidence="2">Leaf</tissue>
    </source>
</reference>
<sequence>MRDEQGRKVDPRRQRKGNHKNPRANTQTDDGARNLKGTTSRTQIKEETEERRHVGGGAAVTQSMDNNNRGRAASEGETWGEEHRLWFLSKIRNMQEKSGIRVQ</sequence>
<feature type="compositionally biased region" description="Polar residues" evidence="1">
    <location>
        <begin position="60"/>
        <end position="69"/>
    </location>
</feature>
<name>A0A5N6NYL2_9ASTR</name>
<keyword evidence="3" id="KW-1185">Reference proteome</keyword>
<accession>A0A5N6NYL2</accession>
<comment type="caution">
    <text evidence="2">The sequence shown here is derived from an EMBL/GenBank/DDBJ whole genome shotgun (WGS) entry which is preliminary data.</text>
</comment>
<evidence type="ECO:0000313" key="3">
    <source>
        <dbReference type="Proteomes" id="UP000326396"/>
    </source>
</evidence>
<proteinExistence type="predicted"/>
<evidence type="ECO:0000256" key="1">
    <source>
        <dbReference type="SAM" id="MobiDB-lite"/>
    </source>
</evidence>
<organism evidence="2 3">
    <name type="scientific">Mikania micrantha</name>
    <name type="common">bitter vine</name>
    <dbReference type="NCBI Taxonomy" id="192012"/>
    <lineage>
        <taxon>Eukaryota</taxon>
        <taxon>Viridiplantae</taxon>
        <taxon>Streptophyta</taxon>
        <taxon>Embryophyta</taxon>
        <taxon>Tracheophyta</taxon>
        <taxon>Spermatophyta</taxon>
        <taxon>Magnoliopsida</taxon>
        <taxon>eudicotyledons</taxon>
        <taxon>Gunneridae</taxon>
        <taxon>Pentapetalae</taxon>
        <taxon>asterids</taxon>
        <taxon>campanulids</taxon>
        <taxon>Asterales</taxon>
        <taxon>Asteraceae</taxon>
        <taxon>Asteroideae</taxon>
        <taxon>Heliantheae alliance</taxon>
        <taxon>Eupatorieae</taxon>
        <taxon>Mikania</taxon>
    </lineage>
</organism>
<gene>
    <name evidence="2" type="ORF">E3N88_16048</name>
</gene>
<dbReference type="AlphaFoldDB" id="A0A5N6NYL2"/>
<feature type="region of interest" description="Disordered" evidence="1">
    <location>
        <begin position="1"/>
        <end position="78"/>
    </location>
</feature>
<evidence type="ECO:0000313" key="2">
    <source>
        <dbReference type="EMBL" id="KAD5508345.1"/>
    </source>
</evidence>